<protein>
    <submittedName>
        <fullName evidence="2">Uncharacterized protein</fullName>
    </submittedName>
</protein>
<evidence type="ECO:0000256" key="1">
    <source>
        <dbReference type="SAM" id="MobiDB-lite"/>
    </source>
</evidence>
<evidence type="ECO:0000313" key="3">
    <source>
        <dbReference type="Proteomes" id="UP000230002"/>
    </source>
</evidence>
<feature type="compositionally biased region" description="Basic and acidic residues" evidence="1">
    <location>
        <begin position="297"/>
        <end position="306"/>
    </location>
</feature>
<name>A0A2G8S365_9APHY</name>
<dbReference type="EMBL" id="AYKW01000027">
    <property type="protein sequence ID" value="PIL28192.1"/>
    <property type="molecule type" value="Genomic_DNA"/>
</dbReference>
<feature type="compositionally biased region" description="Acidic residues" evidence="1">
    <location>
        <begin position="307"/>
        <end position="329"/>
    </location>
</feature>
<sequence>MSSASRSPTREPYPSYSPPPPWDPRTIRVRILIYILDHAYPLVHTMNLTLDQPFRLRDSMWFQQAISGDYRRDINLWRRKYEDWATVNRDEVEISVTAYSSTFILRLPHVRHCVGLGREIQAREDFRLQHDGMLPVRPRELCDIRVPRPEKIGDDFIVVVYPAMVDAPHVFVIRLELNGLIAIWDYPALAQACFGCVSPEDAIEIGIRIWNPQRARFDFYDARDALYAVEGYDFVLIRHEYNRYAPRLGKYIAELEMQTMRGVFPTNIPFGDPTHTPLARPAQSIRVKRDVTWYEHTHTGESHDTEGSDSEESSGADHDEDEMDDEATEWESQGAEGINNYAPSNL</sequence>
<dbReference type="OrthoDB" id="2718401at2759"/>
<dbReference type="Proteomes" id="UP000230002">
    <property type="component" value="Unassembled WGS sequence"/>
</dbReference>
<comment type="caution">
    <text evidence="2">The sequence shown here is derived from an EMBL/GenBank/DDBJ whole genome shotgun (WGS) entry which is preliminary data.</text>
</comment>
<reference evidence="2 3" key="1">
    <citation type="journal article" date="2015" name="Sci. Rep.">
        <title>Chromosome-level genome map provides insights into diverse defense mechanisms in the medicinal fungus Ganoderma sinense.</title>
        <authorList>
            <person name="Zhu Y."/>
            <person name="Xu J."/>
            <person name="Sun C."/>
            <person name="Zhou S."/>
            <person name="Xu H."/>
            <person name="Nelson D.R."/>
            <person name="Qian J."/>
            <person name="Song J."/>
            <person name="Luo H."/>
            <person name="Xiang L."/>
            <person name="Li Y."/>
            <person name="Xu Z."/>
            <person name="Ji A."/>
            <person name="Wang L."/>
            <person name="Lu S."/>
            <person name="Hayward A."/>
            <person name="Sun W."/>
            <person name="Li X."/>
            <person name="Schwartz D.C."/>
            <person name="Wang Y."/>
            <person name="Chen S."/>
        </authorList>
    </citation>
    <scope>NUCLEOTIDE SEQUENCE [LARGE SCALE GENOMIC DNA]</scope>
    <source>
        <strain evidence="2 3">ZZ0214-1</strain>
    </source>
</reference>
<keyword evidence="3" id="KW-1185">Reference proteome</keyword>
<dbReference type="AlphaFoldDB" id="A0A2G8S365"/>
<organism evidence="2 3">
    <name type="scientific">Ganoderma sinense ZZ0214-1</name>
    <dbReference type="NCBI Taxonomy" id="1077348"/>
    <lineage>
        <taxon>Eukaryota</taxon>
        <taxon>Fungi</taxon>
        <taxon>Dikarya</taxon>
        <taxon>Basidiomycota</taxon>
        <taxon>Agaricomycotina</taxon>
        <taxon>Agaricomycetes</taxon>
        <taxon>Polyporales</taxon>
        <taxon>Polyporaceae</taxon>
        <taxon>Ganoderma</taxon>
    </lineage>
</organism>
<accession>A0A2G8S365</accession>
<gene>
    <name evidence="2" type="ORF">GSI_09729</name>
</gene>
<feature type="region of interest" description="Disordered" evidence="1">
    <location>
        <begin position="297"/>
        <end position="346"/>
    </location>
</feature>
<proteinExistence type="predicted"/>
<evidence type="ECO:0000313" key="2">
    <source>
        <dbReference type="EMBL" id="PIL28192.1"/>
    </source>
</evidence>